<organism evidence="4 5">
    <name type="scientific">Lodderomyces beijingensis</name>
    <dbReference type="NCBI Taxonomy" id="1775926"/>
    <lineage>
        <taxon>Eukaryota</taxon>
        <taxon>Fungi</taxon>
        <taxon>Dikarya</taxon>
        <taxon>Ascomycota</taxon>
        <taxon>Saccharomycotina</taxon>
        <taxon>Pichiomycetes</taxon>
        <taxon>Debaryomycetaceae</taxon>
        <taxon>Candida/Lodderomyces clade</taxon>
        <taxon>Lodderomyces</taxon>
    </lineage>
</organism>
<dbReference type="InterPro" id="IPR009053">
    <property type="entry name" value="Prefoldin"/>
</dbReference>
<dbReference type="InterPro" id="IPR002777">
    <property type="entry name" value="PFD_beta-like"/>
</dbReference>
<dbReference type="Proteomes" id="UP001497383">
    <property type="component" value="Chromosome 1"/>
</dbReference>
<sequence length="124" mass="14102">MSSATAVDEQKSQLLQQEYNKSQQVIQQLEEQSSTLSAQLQEHVIVDHTLSSIPPSQRGQGERKCFKMIGGVLVEKSVDEVIRILHDEKSELNKQKSQVDDELERSRKKLQSWITSNKVKIVKG</sequence>
<dbReference type="InterPro" id="IPR027235">
    <property type="entry name" value="PFD2"/>
</dbReference>
<dbReference type="PANTHER" id="PTHR13303">
    <property type="entry name" value="PREFOLDIN SUBUNIT 2"/>
    <property type="match status" value="1"/>
</dbReference>
<dbReference type="Pfam" id="PF01920">
    <property type="entry name" value="Prefoldin_2"/>
    <property type="match status" value="1"/>
</dbReference>
<dbReference type="EMBL" id="OZ022405">
    <property type="protein sequence ID" value="CAK9435606.1"/>
    <property type="molecule type" value="Genomic_DNA"/>
</dbReference>
<feature type="coiled-coil region" evidence="3">
    <location>
        <begin position="82"/>
        <end position="109"/>
    </location>
</feature>
<feature type="coiled-coil region" evidence="3">
    <location>
        <begin position="12"/>
        <end position="39"/>
    </location>
</feature>
<keyword evidence="2" id="KW-0143">Chaperone</keyword>
<keyword evidence="3" id="KW-0175">Coiled coil</keyword>
<dbReference type="RefSeq" id="XP_066827271.1">
    <property type="nucleotide sequence ID" value="XM_066973428.1"/>
</dbReference>
<proteinExistence type="inferred from homology"/>
<protein>
    <recommendedName>
        <fullName evidence="6">Prefoldin subunit 2</fullName>
    </recommendedName>
</protein>
<gene>
    <name evidence="4" type="ORF">LODBEIA_P03330</name>
</gene>
<evidence type="ECO:0000256" key="1">
    <source>
        <dbReference type="ARBA" id="ARBA00008045"/>
    </source>
</evidence>
<dbReference type="Gene3D" id="1.10.287.370">
    <property type="match status" value="1"/>
</dbReference>
<name>A0ABP0ZE03_9ASCO</name>
<accession>A0ABP0ZE03</accession>
<reference evidence="4 5" key="1">
    <citation type="submission" date="2024-03" db="EMBL/GenBank/DDBJ databases">
        <authorList>
            <person name="Brejova B."/>
        </authorList>
    </citation>
    <scope>NUCLEOTIDE SEQUENCE [LARGE SCALE GENOMIC DNA]</scope>
    <source>
        <strain evidence="4 5">CBS 14171</strain>
    </source>
</reference>
<evidence type="ECO:0000256" key="2">
    <source>
        <dbReference type="ARBA" id="ARBA00023186"/>
    </source>
</evidence>
<evidence type="ECO:0000256" key="3">
    <source>
        <dbReference type="SAM" id="Coils"/>
    </source>
</evidence>
<evidence type="ECO:0000313" key="4">
    <source>
        <dbReference type="EMBL" id="CAK9435606.1"/>
    </source>
</evidence>
<dbReference type="GeneID" id="92205529"/>
<comment type="similarity">
    <text evidence="1">Belongs to the prefoldin subunit beta family.</text>
</comment>
<dbReference type="SUPFAM" id="SSF46579">
    <property type="entry name" value="Prefoldin"/>
    <property type="match status" value="1"/>
</dbReference>
<evidence type="ECO:0000313" key="5">
    <source>
        <dbReference type="Proteomes" id="UP001497383"/>
    </source>
</evidence>
<keyword evidence="5" id="KW-1185">Reference proteome</keyword>
<evidence type="ECO:0008006" key="6">
    <source>
        <dbReference type="Google" id="ProtNLM"/>
    </source>
</evidence>